<evidence type="ECO:0000313" key="7">
    <source>
        <dbReference type="Proteomes" id="UP000824037"/>
    </source>
</evidence>
<gene>
    <name evidence="6" type="ORF">H9815_00615</name>
</gene>
<evidence type="ECO:0000256" key="5">
    <source>
        <dbReference type="SAM" id="Phobius"/>
    </source>
</evidence>
<dbReference type="InterPro" id="IPR032808">
    <property type="entry name" value="DoxX"/>
</dbReference>
<reference evidence="6" key="1">
    <citation type="journal article" date="2021" name="PeerJ">
        <title>Extensive microbial diversity within the chicken gut microbiome revealed by metagenomics and culture.</title>
        <authorList>
            <person name="Gilroy R."/>
            <person name="Ravi A."/>
            <person name="Getino M."/>
            <person name="Pursley I."/>
            <person name="Horton D.L."/>
            <person name="Alikhan N.F."/>
            <person name="Baker D."/>
            <person name="Gharbi K."/>
            <person name="Hall N."/>
            <person name="Watson M."/>
            <person name="Adriaenssens E.M."/>
            <person name="Foster-Nyarko E."/>
            <person name="Jarju S."/>
            <person name="Secka A."/>
            <person name="Antonio M."/>
            <person name="Oren A."/>
            <person name="Chaudhuri R.R."/>
            <person name="La Ragione R."/>
            <person name="Hildebrand F."/>
            <person name="Pallen M.J."/>
        </authorList>
    </citation>
    <scope>NUCLEOTIDE SEQUENCE</scope>
    <source>
        <strain evidence="6">ChiGjej4B4-7305</strain>
    </source>
</reference>
<dbReference type="EMBL" id="DXBY01000015">
    <property type="protein sequence ID" value="HIZ34251.1"/>
    <property type="molecule type" value="Genomic_DNA"/>
</dbReference>
<dbReference type="Proteomes" id="UP000824037">
    <property type="component" value="Unassembled WGS sequence"/>
</dbReference>
<proteinExistence type="predicted"/>
<accession>A0A9D2J2I6</accession>
<reference evidence="6" key="2">
    <citation type="submission" date="2021-04" db="EMBL/GenBank/DDBJ databases">
        <authorList>
            <person name="Gilroy R."/>
        </authorList>
    </citation>
    <scope>NUCLEOTIDE SEQUENCE</scope>
    <source>
        <strain evidence="6">ChiGjej4B4-7305</strain>
    </source>
</reference>
<protein>
    <submittedName>
        <fullName evidence="6">DoxX family protein</fullName>
    </submittedName>
</protein>
<evidence type="ECO:0000256" key="2">
    <source>
        <dbReference type="ARBA" id="ARBA00022692"/>
    </source>
</evidence>
<evidence type="ECO:0000256" key="3">
    <source>
        <dbReference type="ARBA" id="ARBA00022989"/>
    </source>
</evidence>
<comment type="caution">
    <text evidence="6">The sequence shown here is derived from an EMBL/GenBank/DDBJ whole genome shotgun (WGS) entry which is preliminary data.</text>
</comment>
<comment type="subcellular location">
    <subcellularLocation>
        <location evidence="1">Membrane</location>
        <topology evidence="1">Multi-pass membrane protein</topology>
    </subcellularLocation>
</comment>
<evidence type="ECO:0000256" key="1">
    <source>
        <dbReference type="ARBA" id="ARBA00004141"/>
    </source>
</evidence>
<evidence type="ECO:0000256" key="4">
    <source>
        <dbReference type="ARBA" id="ARBA00023136"/>
    </source>
</evidence>
<evidence type="ECO:0000313" key="6">
    <source>
        <dbReference type="EMBL" id="HIZ34251.1"/>
    </source>
</evidence>
<feature type="transmembrane region" description="Helical" evidence="5">
    <location>
        <begin position="29"/>
        <end position="50"/>
    </location>
</feature>
<feature type="transmembrane region" description="Helical" evidence="5">
    <location>
        <begin position="82"/>
        <end position="101"/>
    </location>
</feature>
<feature type="transmembrane region" description="Helical" evidence="5">
    <location>
        <begin position="57"/>
        <end position="76"/>
    </location>
</feature>
<sequence length="102" mass="10390">MNAAGAVASFAGASFITDTFTELKIRPRWLPVLATLQAAGALGLLLGLLGTPAIGPAATTGLVLYFLGAVITHLRAGAYRSLANPLLFLALAVTTLTLAVAR</sequence>
<keyword evidence="3 5" id="KW-1133">Transmembrane helix</keyword>
<keyword evidence="4 5" id="KW-0472">Membrane</keyword>
<dbReference type="Pfam" id="PF13564">
    <property type="entry name" value="DoxX_2"/>
    <property type="match status" value="1"/>
</dbReference>
<name>A0A9D2J2I6_9MICO</name>
<dbReference type="AlphaFoldDB" id="A0A9D2J2I6"/>
<keyword evidence="2 5" id="KW-0812">Transmembrane</keyword>
<dbReference type="GO" id="GO:0016020">
    <property type="term" value="C:membrane"/>
    <property type="evidence" value="ECO:0007669"/>
    <property type="project" value="UniProtKB-SubCell"/>
</dbReference>
<organism evidence="6 7">
    <name type="scientific">Candidatus Ruania gallistercoris</name>
    <dbReference type="NCBI Taxonomy" id="2838746"/>
    <lineage>
        <taxon>Bacteria</taxon>
        <taxon>Bacillati</taxon>
        <taxon>Actinomycetota</taxon>
        <taxon>Actinomycetes</taxon>
        <taxon>Micrococcales</taxon>
        <taxon>Ruaniaceae</taxon>
        <taxon>Ruania</taxon>
    </lineage>
</organism>